<feature type="disulfide bond" evidence="12">
    <location>
        <begin position="67"/>
        <end position="131"/>
    </location>
</feature>
<dbReference type="InterPro" id="IPR036772">
    <property type="entry name" value="SRCR-like_dom_sf"/>
</dbReference>
<feature type="domain" description="SRCR" evidence="14">
    <location>
        <begin position="483"/>
        <end position="583"/>
    </location>
</feature>
<evidence type="ECO:0000256" key="7">
    <source>
        <dbReference type="ARBA" id="ARBA00022737"/>
    </source>
</evidence>
<feature type="transmembrane region" description="Helical" evidence="13">
    <location>
        <begin position="1365"/>
        <end position="1385"/>
    </location>
</feature>
<evidence type="ECO:0000259" key="14">
    <source>
        <dbReference type="PROSITE" id="PS50287"/>
    </source>
</evidence>
<dbReference type="Pfam" id="PF00530">
    <property type="entry name" value="SRCR"/>
    <property type="match status" value="12"/>
</dbReference>
<dbReference type="FunFam" id="3.10.250.10:FF:000013">
    <property type="entry name" value="CD163 molecule like 1"/>
    <property type="match status" value="1"/>
</dbReference>
<feature type="disulfide bond" evidence="12">
    <location>
        <begin position="825"/>
        <end position="889"/>
    </location>
</feature>
<feature type="domain" description="SRCR" evidence="14">
    <location>
        <begin position="42"/>
        <end position="142"/>
    </location>
</feature>
<evidence type="ECO:0000256" key="9">
    <source>
        <dbReference type="ARBA" id="ARBA00023136"/>
    </source>
</evidence>
<dbReference type="PANTHER" id="PTHR19331">
    <property type="entry name" value="SCAVENGER RECEPTOR DOMAIN-CONTAINING"/>
    <property type="match status" value="1"/>
</dbReference>
<dbReference type="Proteomes" id="UP000694394">
    <property type="component" value="Chromosome 7"/>
</dbReference>
<dbReference type="PANTHER" id="PTHR19331:SF468">
    <property type="entry name" value="SCAVENGER RECEPTOR CYSTEINE-RICH TYPE 1 PROTEIN M160"/>
    <property type="match status" value="1"/>
</dbReference>
<feature type="domain" description="SRCR" evidence="14">
    <location>
        <begin position="590"/>
        <end position="690"/>
    </location>
</feature>
<dbReference type="FunFam" id="3.10.250.10:FF:000002">
    <property type="entry name" value="Scavenger receptor cysteine-rich type 1 protein M130"/>
    <property type="match status" value="4"/>
</dbReference>
<reference evidence="15" key="3">
    <citation type="submission" date="2025-09" db="UniProtKB">
        <authorList>
            <consortium name="Ensembl"/>
        </authorList>
    </citation>
    <scope>IDENTIFICATION</scope>
</reference>
<feature type="domain" description="SRCR" evidence="14">
    <location>
        <begin position="1251"/>
        <end position="1351"/>
    </location>
</feature>
<feature type="disulfide bond" evidence="12">
    <location>
        <begin position="552"/>
        <end position="562"/>
    </location>
</feature>
<evidence type="ECO:0000256" key="1">
    <source>
        <dbReference type="ARBA" id="ARBA00004251"/>
    </source>
</evidence>
<feature type="disulfide bond" evidence="12">
    <location>
        <begin position="401"/>
        <end position="465"/>
    </location>
</feature>
<feature type="domain" description="SRCR" evidence="14">
    <location>
        <begin position="376"/>
        <end position="476"/>
    </location>
</feature>
<dbReference type="FunFam" id="3.10.250.10:FF:000012">
    <property type="entry name" value="CD163 molecule like 1"/>
    <property type="match status" value="1"/>
</dbReference>
<feature type="disulfide bond" evidence="12">
    <location>
        <begin position="201"/>
        <end position="262"/>
    </location>
</feature>
<feature type="domain" description="SRCR" evidence="14">
    <location>
        <begin position="905"/>
        <end position="1005"/>
    </location>
</feature>
<dbReference type="InterPro" id="IPR001190">
    <property type="entry name" value="SRCR"/>
</dbReference>
<feature type="disulfide bond" evidence="12">
    <location>
        <begin position="1186"/>
        <end position="1247"/>
    </location>
</feature>
<dbReference type="FunFam" id="3.10.250.10:FF:000004">
    <property type="entry name" value="Scavenger receptor cysteine-rich type 1 protein M130"/>
    <property type="match status" value="2"/>
</dbReference>
<keyword evidence="5 13" id="KW-0812">Transmembrane</keyword>
<feature type="disulfide bond" evidence="12">
    <location>
        <begin position="80"/>
        <end position="141"/>
    </location>
</feature>
<evidence type="ECO:0000256" key="3">
    <source>
        <dbReference type="ARBA" id="ARBA00022475"/>
    </source>
</evidence>
<evidence type="ECO:0000256" key="8">
    <source>
        <dbReference type="ARBA" id="ARBA00022989"/>
    </source>
</evidence>
<dbReference type="EMBL" id="ABDC03010443">
    <property type="status" value="NOT_ANNOTATED_CDS"/>
    <property type="molecule type" value="Genomic_DNA"/>
</dbReference>
<dbReference type="Gene3D" id="3.10.250.10">
    <property type="entry name" value="SRCR-like domain"/>
    <property type="match status" value="12"/>
</dbReference>
<feature type="disulfide bond" evidence="12">
    <location>
        <begin position="111"/>
        <end position="121"/>
    </location>
</feature>
<dbReference type="FunFam" id="3.10.250.10:FF:000006">
    <property type="entry name" value="neurotrypsin isoform X2"/>
    <property type="match status" value="2"/>
</dbReference>
<evidence type="ECO:0000256" key="2">
    <source>
        <dbReference type="ARBA" id="ARBA00004613"/>
    </source>
</evidence>
<feature type="disulfide bond" evidence="12">
    <location>
        <begin position="1320"/>
        <end position="1330"/>
    </location>
</feature>
<dbReference type="GO" id="GO:0009897">
    <property type="term" value="C:external side of plasma membrane"/>
    <property type="evidence" value="ECO:0007669"/>
    <property type="project" value="TreeGrafter"/>
</dbReference>
<evidence type="ECO:0000313" key="15">
    <source>
        <dbReference type="Ensembl" id="ENSMICP00000006806.3"/>
    </source>
</evidence>
<feature type="disulfide bond" evidence="12">
    <location>
        <begin position="188"/>
        <end position="252"/>
    </location>
</feature>
<evidence type="ECO:0000256" key="12">
    <source>
        <dbReference type="PROSITE-ProRule" id="PRU00196"/>
    </source>
</evidence>
<proteinExistence type="predicted"/>
<feature type="disulfide bond" evidence="12">
    <location>
        <begin position="1079"/>
        <end position="1140"/>
    </location>
</feature>
<dbReference type="GO" id="GO:0005737">
    <property type="term" value="C:cytoplasm"/>
    <property type="evidence" value="ECO:0007669"/>
    <property type="project" value="UniProtKB-ARBA"/>
</dbReference>
<feature type="disulfide bond" evidence="12">
    <location>
        <begin position="838"/>
        <end position="899"/>
    </location>
</feature>
<feature type="disulfide bond" evidence="12">
    <location>
        <begin position="414"/>
        <end position="475"/>
    </location>
</feature>
<keyword evidence="3" id="KW-1003">Cell membrane</keyword>
<feature type="disulfide bond" evidence="12">
    <location>
        <begin position="1217"/>
        <end position="1227"/>
    </location>
</feature>
<evidence type="ECO:0000313" key="16">
    <source>
        <dbReference type="Proteomes" id="UP000694394"/>
    </source>
</evidence>
<feature type="domain" description="SRCR" evidence="14">
    <location>
        <begin position="1146"/>
        <end position="1248"/>
    </location>
</feature>
<feature type="domain" description="SRCR" evidence="14">
    <location>
        <begin position="1041"/>
        <end position="1141"/>
    </location>
</feature>
<feature type="disulfide bond" evidence="12">
    <location>
        <begin position="1289"/>
        <end position="1350"/>
    </location>
</feature>
<feature type="disulfide bond" evidence="12">
    <location>
        <begin position="974"/>
        <end position="984"/>
    </location>
</feature>
<feature type="domain" description="SRCR" evidence="14">
    <location>
        <begin position="800"/>
        <end position="900"/>
    </location>
</feature>
<keyword evidence="11" id="KW-0325">Glycoprotein</keyword>
<dbReference type="EMBL" id="ABDC03010444">
    <property type="status" value="NOT_ANNOTATED_CDS"/>
    <property type="molecule type" value="Genomic_DNA"/>
</dbReference>
<feature type="disulfide bond" evidence="12">
    <location>
        <begin position="1066"/>
        <end position="1130"/>
    </location>
</feature>
<organism evidence="15 16">
    <name type="scientific">Microcebus murinus</name>
    <name type="common">Gray mouse lemur</name>
    <name type="synonym">Lemur murinus</name>
    <dbReference type="NCBI Taxonomy" id="30608"/>
    <lineage>
        <taxon>Eukaryota</taxon>
        <taxon>Metazoa</taxon>
        <taxon>Chordata</taxon>
        <taxon>Craniata</taxon>
        <taxon>Vertebrata</taxon>
        <taxon>Euteleostomi</taxon>
        <taxon>Mammalia</taxon>
        <taxon>Eutheria</taxon>
        <taxon>Euarchontoglires</taxon>
        <taxon>Primates</taxon>
        <taxon>Strepsirrhini</taxon>
        <taxon>Lemuriformes</taxon>
        <taxon>Cheirogaleidae</taxon>
        <taxon>Microcebus</taxon>
    </lineage>
</organism>
<feature type="disulfide bond" evidence="12">
    <location>
        <begin position="943"/>
        <end position="1004"/>
    </location>
</feature>
<name>A0A8C5UXN2_MICMU</name>
<dbReference type="SMART" id="SM00202">
    <property type="entry name" value="SR"/>
    <property type="match status" value="12"/>
</dbReference>
<dbReference type="GeneTree" id="ENSGT00940000164229"/>
<feature type="disulfide bond" evidence="12">
    <location>
        <begin position="659"/>
        <end position="669"/>
    </location>
</feature>
<feature type="disulfide bond" evidence="12">
    <location>
        <begin position="869"/>
        <end position="879"/>
    </location>
</feature>
<keyword evidence="6" id="KW-0732">Signal</keyword>
<evidence type="ECO:0000256" key="10">
    <source>
        <dbReference type="ARBA" id="ARBA00023157"/>
    </source>
</evidence>
<feature type="disulfide bond" evidence="12">
    <location>
        <begin position="232"/>
        <end position="242"/>
    </location>
</feature>
<evidence type="ECO:0000256" key="4">
    <source>
        <dbReference type="ARBA" id="ARBA00022525"/>
    </source>
</evidence>
<dbReference type="PROSITE" id="PS00420">
    <property type="entry name" value="SRCR_1"/>
    <property type="match status" value="4"/>
</dbReference>
<feature type="disulfide bond" evidence="12">
    <location>
        <begin position="1110"/>
        <end position="1120"/>
    </location>
</feature>
<dbReference type="FunFam" id="3.10.250.10:FF:000009">
    <property type="entry name" value="WC1"/>
    <property type="match status" value="1"/>
</dbReference>
<keyword evidence="7" id="KW-0677">Repeat</keyword>
<feature type="domain" description="SRCR" evidence="14">
    <location>
        <begin position="270"/>
        <end position="369"/>
    </location>
</feature>
<keyword evidence="4" id="KW-0964">Secreted</keyword>
<evidence type="ECO:0000256" key="6">
    <source>
        <dbReference type="ARBA" id="ARBA00022729"/>
    </source>
</evidence>
<accession>A0A8C5UXN2</accession>
<dbReference type="GO" id="GO:0005576">
    <property type="term" value="C:extracellular region"/>
    <property type="evidence" value="ECO:0007669"/>
    <property type="project" value="UniProtKB-SubCell"/>
</dbReference>
<dbReference type="SUPFAM" id="SSF56487">
    <property type="entry name" value="SRCR-like"/>
    <property type="match status" value="12"/>
</dbReference>
<feature type="disulfide bond" evidence="12">
    <location>
        <begin position="766"/>
        <end position="776"/>
    </location>
</feature>
<evidence type="ECO:0000256" key="5">
    <source>
        <dbReference type="ARBA" id="ARBA00022692"/>
    </source>
</evidence>
<reference evidence="15" key="1">
    <citation type="submission" date="2016-12" db="EMBL/GenBank/DDBJ databases">
        <title>Mouse lemur reference genome and diversity panel.</title>
        <authorList>
            <person name="Harris R."/>
            <person name="Larsen P."/>
            <person name="Liu Y."/>
            <person name="Hughes D.S."/>
            <person name="Murali S."/>
            <person name="Raveendran M."/>
            <person name="Korchina V."/>
            <person name="Wang M."/>
            <person name="Jhangiani S."/>
            <person name="Bandaranaike D."/>
            <person name="Bellair M."/>
            <person name="Blankenburg K."/>
            <person name="Chao H."/>
            <person name="Dahdouli M."/>
            <person name="Dinh H."/>
            <person name="Doddapaneni H."/>
            <person name="English A."/>
            <person name="Firestine M."/>
            <person name="Gnanaolivu R."/>
            <person name="Gross S."/>
            <person name="Hernandez B."/>
            <person name="Javaid M."/>
            <person name="Jayaseelan J."/>
            <person name="Jones J."/>
            <person name="Khan Z."/>
            <person name="Kovar C."/>
            <person name="Kurapati P."/>
            <person name="Le B."/>
            <person name="Lee S."/>
            <person name="Li M."/>
            <person name="Mathew T."/>
            <person name="Narasimhan A."/>
            <person name="Ngo D."/>
            <person name="Nguyen L."/>
            <person name="Okwuonu G."/>
            <person name="Ongeri F."/>
            <person name="Osuji N."/>
            <person name="Pu L.-L."/>
            <person name="Puazo M."/>
            <person name="Quiroz J."/>
            <person name="Raj R."/>
            <person name="Rajbhandari K."/>
            <person name="Reid J.G."/>
            <person name="Santibanez J."/>
            <person name="Sexton D."/>
            <person name="Skinner E."/>
            <person name="Vee V."/>
            <person name="Weissenberger G."/>
            <person name="Wu Y."/>
            <person name="Xin Y."/>
            <person name="Han Y."/>
            <person name="Campbell C."/>
            <person name="Brown A."/>
            <person name="Sullivan B."/>
            <person name="Shelton J."/>
            <person name="Brown S."/>
            <person name="Dudchenko O."/>
            <person name="Machol I."/>
            <person name="Durand N."/>
            <person name="Shamim M."/>
            <person name="Lieberman A."/>
            <person name="Muzny D.M."/>
            <person name="Richards S."/>
            <person name="Yoder A."/>
            <person name="Worley K.C."/>
            <person name="Rogers J."/>
            <person name="Gibbs R.A."/>
        </authorList>
    </citation>
    <scope>NUCLEOTIDE SEQUENCE [LARGE SCALE GENOMIC DNA]</scope>
</reference>
<dbReference type="PRINTS" id="PR00258">
    <property type="entry name" value="SPERACTRCPTR"/>
</dbReference>
<comment type="subcellular location">
    <subcellularLocation>
        <location evidence="1">Cell membrane</location>
        <topology evidence="1">Single-pass type I membrane protein</topology>
    </subcellularLocation>
    <subcellularLocation>
        <location evidence="2">Secreted</location>
    </subcellularLocation>
</comment>
<feature type="disulfide bond" evidence="12">
    <location>
        <begin position="339"/>
        <end position="349"/>
    </location>
</feature>
<feature type="disulfide bond" evidence="12">
    <location>
        <begin position="1276"/>
        <end position="1340"/>
    </location>
</feature>
<sequence>FFRIQNSWLCCHQNLLSTVVIYILLLNSCFLTSTFDGTDLELRLTGGDSPCSGRVEVKFQGEWGTVCDDGWNDAVMTVVCKQLGCPFYQTTLGLGRAMPGRGQIWLDDVSCYGNESALWECQHQQWGRHDCSHAEDAGVACYGKSPFLTCLFVFLVDQTNMDVRLWGGSSSCSGRVEVKFQERWEIVCDNGWNLNAAAVVCRQLGCPSSFIFYEAIASTVTFVPIWLHGISCHGNETALWNCTRGGWRSRYCSNRKGVALTCDDGTDLGLRLVGGSRRCVGRVELKVQGKWGTVCHNDWNHAASDVVCKQLGCGRALHFAGFPHLESGSGTVWRNVFSCSGNESFLWNCKRGAVNDFCNHQKDVSVICSDGADLGLRLADGSSNCSGRVEVRVHGQWWTICDKNWNNKQASVVCKQLGCPLSVSSNHYAKPSKESKEMWINSISCTGNESALWDCIYDGKRKAICLQRSDAGVLCSDESDLDLRLTGAESHCYGRLEVKYHGQWGTVCHDLWSTKNAAIVCKQLGCGNPVPVLGMTPLTGASGPIWLDDVSCIGNESNIWDCKHRGWGKHNCLHREDVTVSCSGNETWSLRLVDGPNRCSGRLEVKFQEQWGTVCDDNWNSDNAAVVCGQLDCPSSIIVMGLGGASVGSGKIWLDDVSCYGDESALWSCRHGGWGRHDCRHEEDVGVTCSDESNVELRLVGGSSRCAGRVEVKAQGTMATLCDNSWRMNVAKVICRQLGCGSAISASLEPNFTGDTLLMSHFQTSCTGNEASLWDCIHWRWSRCFPNMEVNLICSAHREPRLVGSDGPCLGRVEVKHAGTWSSVCDSDFSLSAANVLCRELNCGEAISLSVGAHFGQGNGKTWAEKFQCEGNETHLALCPTVHHPEDTCHHGREVGVVCSRYIDARLVNGKTHCEGQVEIKVFGNWGSVCDTHWDLEDAHVLCRQLSCGFALSTTGKKYIGEGKGHVWGHKFHCLGNESLLDNCPMTVLGATPCTHGNTVSVNCTGNQTQLRFPCPANLSHPYLPAIREDGAFICSGNRQLRLADGGSRCAGRVEIYHQGSWGTICDDSWDMSDAHVVCRQLGCGQALDALGSAHFGEGAGPIWLDDVNCTGKESHVWKCPSLGWGQHDCRHKEDAGVTCSEFTALRLHSETEMESCAGRLEVFYNGTWGSVGRRNITADTAGVVCRHLGCAENGVVSLAPSNKAGSGFVWVDDVQCPKMHISIWQCPSAPWEQRISSPAEETWITCEDKIRIRGGATKCSGRVEIWHEGSWGTVCDDSWDLAEAEVVCRQLGCGSALAALGEAAFGPGTGPIWLDEMQCKGNESFLWHCHAKPWGQSDCGHKEDAGVRCSGQLPKSLNTSGHSALILSCIVGLILLALFVLFLLRFQVQKQKHLPQRASSRRKDSLEETLFHEMDTCLNREEPRQTGTSDNSVTHGCEDAGHIALLEVLPASEAMK</sequence>
<evidence type="ECO:0000256" key="11">
    <source>
        <dbReference type="ARBA" id="ARBA00023180"/>
    </source>
</evidence>
<feature type="domain" description="SRCR" evidence="14">
    <location>
        <begin position="697"/>
        <end position="795"/>
    </location>
</feature>
<gene>
    <name evidence="15" type="primary">CD163L1</name>
    <name evidence="15" type="synonym">LOC105869081</name>
</gene>
<reference evidence="15" key="2">
    <citation type="submission" date="2025-08" db="UniProtKB">
        <authorList>
            <consortium name="Ensembl"/>
        </authorList>
    </citation>
    <scope>IDENTIFICATION</scope>
</reference>
<feature type="disulfide bond" evidence="12">
    <location>
        <begin position="521"/>
        <end position="582"/>
    </location>
</feature>
<evidence type="ECO:0000256" key="13">
    <source>
        <dbReference type="SAM" id="Phobius"/>
    </source>
</evidence>
<dbReference type="FunFam" id="3.10.250.10:FF:000016">
    <property type="entry name" value="Scavenger receptor cysteine-rich protein type 12"/>
    <property type="match status" value="1"/>
</dbReference>
<feature type="disulfide bond" evidence="12">
    <location>
        <begin position="930"/>
        <end position="994"/>
    </location>
</feature>
<keyword evidence="9 13" id="KW-0472">Membrane</keyword>
<feature type="disulfide bond" evidence="12">
    <location>
        <begin position="445"/>
        <end position="455"/>
    </location>
</feature>
<keyword evidence="16" id="KW-1185">Reference proteome</keyword>
<feature type="disulfide bond" evidence="12">
    <location>
        <begin position="508"/>
        <end position="572"/>
    </location>
</feature>
<keyword evidence="10 12" id="KW-1015">Disulfide bond</keyword>
<dbReference type="Ensembl" id="ENSMICT00000007479.3">
    <property type="protein sequence ID" value="ENSMICP00000006806.3"/>
    <property type="gene ID" value="ENSMICG00000007470.3"/>
</dbReference>
<comment type="caution">
    <text evidence="12">Lacks conserved residue(s) required for the propagation of feature annotation.</text>
</comment>
<protein>
    <submittedName>
        <fullName evidence="15">CD163 molecule like 1</fullName>
    </submittedName>
</protein>
<keyword evidence="8 13" id="KW-1133">Transmembrane helix</keyword>
<feature type="disulfide bond" evidence="12">
    <location>
        <begin position="615"/>
        <end position="679"/>
    </location>
</feature>
<feature type="domain" description="SRCR" evidence="14">
    <location>
        <begin position="163"/>
        <end position="263"/>
    </location>
</feature>
<feature type="disulfide bond" evidence="12">
    <location>
        <begin position="628"/>
        <end position="689"/>
    </location>
</feature>
<dbReference type="PROSITE" id="PS50287">
    <property type="entry name" value="SRCR_2"/>
    <property type="match status" value="12"/>
</dbReference>